<keyword evidence="1" id="KW-0812">Transmembrane</keyword>
<organism evidence="2 3">
    <name type="scientific">Marine Group I thaumarchaeote</name>
    <dbReference type="NCBI Taxonomy" id="2511932"/>
    <lineage>
        <taxon>Archaea</taxon>
        <taxon>Nitrososphaerota</taxon>
        <taxon>Marine Group I</taxon>
    </lineage>
</organism>
<dbReference type="EMBL" id="JACASX010000004">
    <property type="protein sequence ID" value="NWK05211.1"/>
    <property type="molecule type" value="Genomic_DNA"/>
</dbReference>
<evidence type="ECO:0000313" key="3">
    <source>
        <dbReference type="Proteomes" id="UP000526196"/>
    </source>
</evidence>
<keyword evidence="1" id="KW-1133">Transmembrane helix</keyword>
<accession>A0A7K4NQN8</accession>
<reference evidence="2 3" key="1">
    <citation type="journal article" date="2019" name="Environ. Microbiol.">
        <title>Genomics insights into ecotype formation of ammonia-oxidizing archaea in the deep ocean.</title>
        <authorList>
            <person name="Wang Y."/>
            <person name="Huang J.M."/>
            <person name="Cui G.J."/>
            <person name="Nunoura T."/>
            <person name="Takaki Y."/>
            <person name="Li W.L."/>
            <person name="Li J."/>
            <person name="Gao Z.M."/>
            <person name="Takai K."/>
            <person name="Zhang A.Q."/>
            <person name="Stepanauskas R."/>
        </authorList>
    </citation>
    <scope>NUCLEOTIDE SEQUENCE [LARGE SCALE GENOMIC DNA]</scope>
    <source>
        <strain evidence="2 3">F20</strain>
    </source>
</reference>
<proteinExistence type="predicted"/>
<sequence length="107" mass="12394">METQVDSRKKSALETVIDVILGFMIFVPVNYLVLPLFVDQIAGYDIVGMLTISAIFTSISLVRKYAIRRWFENHRLVLSEKKIWIINNINPKRFVRNLLEKLGGLKN</sequence>
<gene>
    <name evidence="2" type="ORF">HX833_03860</name>
</gene>
<dbReference type="InterPro" id="IPR055644">
    <property type="entry name" value="DUF7220"/>
</dbReference>
<evidence type="ECO:0000256" key="1">
    <source>
        <dbReference type="SAM" id="Phobius"/>
    </source>
</evidence>
<keyword evidence="1" id="KW-0472">Membrane</keyword>
<evidence type="ECO:0000313" key="2">
    <source>
        <dbReference type="EMBL" id="NWK05211.1"/>
    </source>
</evidence>
<feature type="transmembrane region" description="Helical" evidence="1">
    <location>
        <begin position="12"/>
        <end position="34"/>
    </location>
</feature>
<dbReference type="Pfam" id="PF23858">
    <property type="entry name" value="DUF7220"/>
    <property type="match status" value="1"/>
</dbReference>
<name>A0A7K4NQN8_9ARCH</name>
<feature type="transmembrane region" description="Helical" evidence="1">
    <location>
        <begin position="46"/>
        <end position="66"/>
    </location>
</feature>
<protein>
    <submittedName>
        <fullName evidence="2">Uncharacterized protein</fullName>
    </submittedName>
</protein>
<dbReference type="AlphaFoldDB" id="A0A7K4NQN8"/>
<dbReference type="Proteomes" id="UP000526196">
    <property type="component" value="Unassembled WGS sequence"/>
</dbReference>
<comment type="caution">
    <text evidence="2">The sequence shown here is derived from an EMBL/GenBank/DDBJ whole genome shotgun (WGS) entry which is preliminary data.</text>
</comment>